<proteinExistence type="predicted"/>
<feature type="chain" id="PRO_5043686515" evidence="1">
    <location>
        <begin position="25"/>
        <end position="218"/>
    </location>
</feature>
<evidence type="ECO:0000313" key="3">
    <source>
        <dbReference type="Proteomes" id="UP000693946"/>
    </source>
</evidence>
<evidence type="ECO:0000256" key="1">
    <source>
        <dbReference type="SAM" id="SignalP"/>
    </source>
</evidence>
<gene>
    <name evidence="2" type="ORF">JOB18_012607</name>
</gene>
<evidence type="ECO:0000313" key="2">
    <source>
        <dbReference type="EMBL" id="KAG7489456.1"/>
    </source>
</evidence>
<keyword evidence="1" id="KW-0732">Signal</keyword>
<reference evidence="2 3" key="1">
    <citation type="journal article" date="2021" name="Sci. Rep.">
        <title>Chromosome anchoring in Senegalese sole (Solea senegalensis) reveals sex-associated markers and genome rearrangements in flatfish.</title>
        <authorList>
            <person name="Guerrero-Cozar I."/>
            <person name="Gomez-Garrido J."/>
            <person name="Berbel C."/>
            <person name="Martinez-Blanch J.F."/>
            <person name="Alioto T."/>
            <person name="Claros M.G."/>
            <person name="Gagnaire P.A."/>
            <person name="Manchado M."/>
        </authorList>
    </citation>
    <scope>NUCLEOTIDE SEQUENCE [LARGE SCALE GENOMIC DNA]</scope>
    <source>
        <strain evidence="2">Sse05_10M</strain>
    </source>
</reference>
<organism evidence="2 3">
    <name type="scientific">Solea senegalensis</name>
    <name type="common">Senegalese sole</name>
    <dbReference type="NCBI Taxonomy" id="28829"/>
    <lineage>
        <taxon>Eukaryota</taxon>
        <taxon>Metazoa</taxon>
        <taxon>Chordata</taxon>
        <taxon>Craniata</taxon>
        <taxon>Vertebrata</taxon>
        <taxon>Euteleostomi</taxon>
        <taxon>Actinopterygii</taxon>
        <taxon>Neopterygii</taxon>
        <taxon>Teleostei</taxon>
        <taxon>Neoteleostei</taxon>
        <taxon>Acanthomorphata</taxon>
        <taxon>Carangaria</taxon>
        <taxon>Pleuronectiformes</taxon>
        <taxon>Pleuronectoidei</taxon>
        <taxon>Soleidae</taxon>
        <taxon>Solea</taxon>
    </lineage>
</organism>
<protein>
    <submittedName>
        <fullName evidence="2">Uncharacterized protein</fullName>
    </submittedName>
</protein>
<accession>A0AAV6QGN4</accession>
<name>A0AAV6QGN4_SOLSE</name>
<dbReference type="Proteomes" id="UP000693946">
    <property type="component" value="Linkage Group LG5"/>
</dbReference>
<dbReference type="EMBL" id="JAGKHQ010000017">
    <property type="protein sequence ID" value="KAG7489456.1"/>
    <property type="molecule type" value="Genomic_DNA"/>
</dbReference>
<dbReference type="AlphaFoldDB" id="A0AAV6QGN4"/>
<comment type="caution">
    <text evidence="2">The sequence shown here is derived from an EMBL/GenBank/DDBJ whole genome shotgun (WGS) entry which is preliminary data.</text>
</comment>
<sequence length="218" mass="24861">MNNGAGSLKVVCVWMAVLLQSLDAQNHVPKTQKTLAAGLSCQLRQLTILIKGQLEESLEMFDEANGKHLGKWLPGFPELQVDHDTPLLPSNVQCSLLFMEQGLKEVLEDQWSNLNPTDDSLLKTLQDTIVYIHMLNKCVKHMLGGDCSSKPLPPKIPTYVFERKQWSHTLLKTSKGYMNWLEHRLSAYILKVTVKNNLKWKLNDVLLQKYVKKCEHLV</sequence>
<keyword evidence="3" id="KW-1185">Reference proteome</keyword>
<feature type="signal peptide" evidence="1">
    <location>
        <begin position="1"/>
        <end position="24"/>
    </location>
</feature>